<dbReference type="PROSITE" id="PS51096">
    <property type="entry name" value="PTS_EIIA_TYPE_4"/>
    <property type="match status" value="1"/>
</dbReference>
<evidence type="ECO:0000256" key="4">
    <source>
        <dbReference type="ARBA" id="ARBA00022553"/>
    </source>
</evidence>
<evidence type="ECO:0000313" key="10">
    <source>
        <dbReference type="EMBL" id="MFC6386501.1"/>
    </source>
</evidence>
<keyword evidence="6 10" id="KW-0808">Transferase</keyword>
<comment type="caution">
    <text evidence="10">The sequence shown here is derived from an EMBL/GenBank/DDBJ whole genome shotgun (WGS) entry which is preliminary data.</text>
</comment>
<dbReference type="EMBL" id="JBHSTQ010000006">
    <property type="protein sequence ID" value="MFC6386501.1"/>
    <property type="molecule type" value="Genomic_DNA"/>
</dbReference>
<dbReference type="InterPro" id="IPR013789">
    <property type="entry name" value="PTS_EIIA_man"/>
</dbReference>
<evidence type="ECO:0000256" key="6">
    <source>
        <dbReference type="ARBA" id="ARBA00022679"/>
    </source>
</evidence>
<accession>A0ABW1WFR3</accession>
<dbReference type="CDD" id="cd00006">
    <property type="entry name" value="PTS_IIA_man"/>
    <property type="match status" value="1"/>
</dbReference>
<evidence type="ECO:0000256" key="3">
    <source>
        <dbReference type="ARBA" id="ARBA00022490"/>
    </source>
</evidence>
<gene>
    <name evidence="10" type="ORF">ACFP7A_07795</name>
</gene>
<dbReference type="SUPFAM" id="SSF53062">
    <property type="entry name" value="PTS system fructose IIA component-like"/>
    <property type="match status" value="1"/>
</dbReference>
<evidence type="ECO:0000256" key="7">
    <source>
        <dbReference type="ARBA" id="ARBA00022683"/>
    </source>
</evidence>
<keyword evidence="4" id="KW-0597">Phosphoprotein</keyword>
<keyword evidence="3" id="KW-0963">Cytoplasm</keyword>
<dbReference type="InterPro" id="IPR033887">
    <property type="entry name" value="PTS_IIA_man"/>
</dbReference>
<dbReference type="Proteomes" id="UP001596267">
    <property type="component" value="Unassembled WGS sequence"/>
</dbReference>
<dbReference type="EC" id="2.7.1.-" evidence="10"/>
<dbReference type="RefSeq" id="WP_253054103.1">
    <property type="nucleotide sequence ID" value="NZ_JAMXWN010000006.1"/>
</dbReference>
<protein>
    <submittedName>
        <fullName evidence="10">Mannose/fructose/sorbose PTS transporter subunit IIA</fullName>
        <ecNumber evidence="10">2.7.1.-</ecNumber>
    </submittedName>
</protein>
<keyword evidence="11" id="KW-1185">Reference proteome</keyword>
<evidence type="ECO:0000313" key="11">
    <source>
        <dbReference type="Proteomes" id="UP001596267"/>
    </source>
</evidence>
<keyword evidence="8" id="KW-0418">Kinase</keyword>
<keyword evidence="2" id="KW-0813">Transport</keyword>
<dbReference type="InterPro" id="IPR004701">
    <property type="entry name" value="PTS_EIIA_man-typ"/>
</dbReference>
<dbReference type="Pfam" id="PF03610">
    <property type="entry name" value="EIIA-man"/>
    <property type="match status" value="1"/>
</dbReference>
<evidence type="ECO:0000256" key="2">
    <source>
        <dbReference type="ARBA" id="ARBA00022448"/>
    </source>
</evidence>
<dbReference type="InterPro" id="IPR051471">
    <property type="entry name" value="Bacterial_PTS_sugar_comp"/>
</dbReference>
<proteinExistence type="predicted"/>
<dbReference type="GO" id="GO:0016740">
    <property type="term" value="F:transferase activity"/>
    <property type="evidence" value="ECO:0007669"/>
    <property type="project" value="UniProtKB-KW"/>
</dbReference>
<keyword evidence="5" id="KW-0762">Sugar transport</keyword>
<evidence type="ECO:0000256" key="8">
    <source>
        <dbReference type="ARBA" id="ARBA00022777"/>
    </source>
</evidence>
<feature type="domain" description="PTS EIIA type-4" evidence="9">
    <location>
        <begin position="1"/>
        <end position="124"/>
    </location>
</feature>
<reference evidence="11" key="1">
    <citation type="journal article" date="2019" name="Int. J. Syst. Evol. Microbiol.">
        <title>The Global Catalogue of Microorganisms (GCM) 10K type strain sequencing project: providing services to taxonomists for standard genome sequencing and annotation.</title>
        <authorList>
            <consortium name="The Broad Institute Genomics Platform"/>
            <consortium name="The Broad Institute Genome Sequencing Center for Infectious Disease"/>
            <person name="Wu L."/>
            <person name="Ma J."/>
        </authorList>
    </citation>
    <scope>NUCLEOTIDE SEQUENCE [LARGE SCALE GENOMIC DNA]</scope>
    <source>
        <strain evidence="11">CCUG 42001</strain>
    </source>
</reference>
<evidence type="ECO:0000256" key="5">
    <source>
        <dbReference type="ARBA" id="ARBA00022597"/>
    </source>
</evidence>
<dbReference type="Gene3D" id="3.40.50.510">
    <property type="entry name" value="Phosphotransferase system, mannose-type IIA component"/>
    <property type="match status" value="1"/>
</dbReference>
<keyword evidence="7" id="KW-0598">Phosphotransferase system</keyword>
<dbReference type="PANTHER" id="PTHR33799">
    <property type="entry name" value="PTS PERMEASE-RELATED-RELATED"/>
    <property type="match status" value="1"/>
</dbReference>
<sequence length="149" mass="15950">MVAIVIATHGNLSEALIGTAKMIFGNMENVAQVTFKPGEGIENLLDKYQTVSEGFEDDQILFLVDLFGGSPYNAASRFVARKETMDIVTGVNLPMLVEVLGKRLAGGSLEELVATAKLAGADGIKSFKEIFTHQKLANSAEEDEGDELG</sequence>
<dbReference type="NCBIfam" id="TIGR00824">
    <property type="entry name" value="EIIA-man"/>
    <property type="match status" value="1"/>
</dbReference>
<evidence type="ECO:0000259" key="9">
    <source>
        <dbReference type="PROSITE" id="PS51096"/>
    </source>
</evidence>
<organism evidence="10 11">
    <name type="scientific">Sporolactobacillus kofuensis</name>
    <dbReference type="NCBI Taxonomy" id="269672"/>
    <lineage>
        <taxon>Bacteria</taxon>
        <taxon>Bacillati</taxon>
        <taxon>Bacillota</taxon>
        <taxon>Bacilli</taxon>
        <taxon>Bacillales</taxon>
        <taxon>Sporolactobacillaceae</taxon>
        <taxon>Sporolactobacillus</taxon>
    </lineage>
</organism>
<name>A0ABW1WFR3_9BACL</name>
<evidence type="ECO:0000256" key="1">
    <source>
        <dbReference type="ARBA" id="ARBA00004496"/>
    </source>
</evidence>
<dbReference type="PANTHER" id="PTHR33799:SF1">
    <property type="entry name" value="PTS SYSTEM MANNOSE-SPECIFIC EIIAB COMPONENT-RELATED"/>
    <property type="match status" value="1"/>
</dbReference>
<comment type="subcellular location">
    <subcellularLocation>
        <location evidence="1">Cytoplasm</location>
    </subcellularLocation>
</comment>
<dbReference type="InterPro" id="IPR036662">
    <property type="entry name" value="PTS_EIIA_man-typ_sf"/>
</dbReference>